<dbReference type="AlphaFoldDB" id="A0A0B2X659"/>
<dbReference type="EMBL" id="AZHE01000002">
    <property type="protein sequence ID" value="KHO00960.1"/>
    <property type="molecule type" value="Genomic_DNA"/>
</dbReference>
<feature type="compositionally biased region" description="Polar residues" evidence="1">
    <location>
        <begin position="24"/>
        <end position="43"/>
    </location>
</feature>
<gene>
    <name evidence="2" type="ORF">MAM_01738</name>
</gene>
<sequence length="66" mass="7680">MSFENIPEHESFDIDSPWDADTILGQTQSEGDRTGNMQRSPVHNPQEDFNYRFEGHKAAERRWVAT</sequence>
<feature type="region of interest" description="Disordered" evidence="1">
    <location>
        <begin position="1"/>
        <end position="48"/>
    </location>
</feature>
<dbReference type="Proteomes" id="UP000030816">
    <property type="component" value="Unassembled WGS sequence"/>
</dbReference>
<reference evidence="2 3" key="1">
    <citation type="journal article" date="2014" name="Proc. Natl. Acad. Sci. U.S.A.">
        <title>Trajectory and genomic determinants of fungal-pathogen speciation and host adaptation.</title>
        <authorList>
            <person name="Hu X."/>
            <person name="Xiao G."/>
            <person name="Zheng P."/>
            <person name="Shang Y."/>
            <person name="Su Y."/>
            <person name="Zhang X."/>
            <person name="Liu X."/>
            <person name="Zhan S."/>
            <person name="St Leger R.J."/>
            <person name="Wang C."/>
        </authorList>
    </citation>
    <scope>NUCLEOTIDE SEQUENCE [LARGE SCALE GENOMIC DNA]</scope>
    <source>
        <strain evidence="2 3">ARSEF 1941</strain>
    </source>
</reference>
<organism evidence="2 3">
    <name type="scientific">Metarhizium album (strain ARSEF 1941)</name>
    <dbReference type="NCBI Taxonomy" id="1081103"/>
    <lineage>
        <taxon>Eukaryota</taxon>
        <taxon>Fungi</taxon>
        <taxon>Dikarya</taxon>
        <taxon>Ascomycota</taxon>
        <taxon>Pezizomycotina</taxon>
        <taxon>Sordariomycetes</taxon>
        <taxon>Hypocreomycetidae</taxon>
        <taxon>Hypocreales</taxon>
        <taxon>Clavicipitaceae</taxon>
        <taxon>Metarhizium</taxon>
    </lineage>
</organism>
<dbReference type="STRING" id="1081103.A0A0B2X659"/>
<comment type="caution">
    <text evidence="2">The sequence shown here is derived from an EMBL/GenBank/DDBJ whole genome shotgun (WGS) entry which is preliminary data.</text>
</comment>
<dbReference type="HOGENOM" id="CLU_3068987_0_0_1"/>
<dbReference type="RefSeq" id="XP_040682025.1">
    <property type="nucleotide sequence ID" value="XM_040820537.1"/>
</dbReference>
<feature type="compositionally biased region" description="Basic and acidic residues" evidence="1">
    <location>
        <begin position="1"/>
        <end position="12"/>
    </location>
</feature>
<protein>
    <submittedName>
        <fullName evidence="2">Mating-type A-1 protein</fullName>
    </submittedName>
</protein>
<evidence type="ECO:0000313" key="3">
    <source>
        <dbReference type="Proteomes" id="UP000030816"/>
    </source>
</evidence>
<dbReference type="OrthoDB" id="4933395at2759"/>
<evidence type="ECO:0000313" key="2">
    <source>
        <dbReference type="EMBL" id="KHO00960.1"/>
    </source>
</evidence>
<name>A0A0B2X659_METAS</name>
<dbReference type="GeneID" id="63736193"/>
<proteinExistence type="predicted"/>
<evidence type="ECO:0000256" key="1">
    <source>
        <dbReference type="SAM" id="MobiDB-lite"/>
    </source>
</evidence>
<keyword evidence="3" id="KW-1185">Reference proteome</keyword>
<accession>A0A0B2X659</accession>